<keyword evidence="8" id="KW-1185">Reference proteome</keyword>
<accession>A0A975G8H4</accession>
<dbReference type="PANTHER" id="PTHR30168">
    <property type="entry name" value="PUTATIVE MEMBRANE PROTEIN YPFJ"/>
    <property type="match status" value="1"/>
</dbReference>
<reference evidence="7" key="1">
    <citation type="submission" date="2021-04" db="EMBL/GenBank/DDBJ databases">
        <title>Luteolibacter sp. 32A isolated from the skin of an Anderson's salamander (Ambystoma andersonii).</title>
        <authorList>
            <person name="Spergser J."/>
            <person name="Busse H.-J."/>
        </authorList>
    </citation>
    <scope>NUCLEOTIDE SEQUENCE</scope>
    <source>
        <strain evidence="7">32A</strain>
    </source>
</reference>
<feature type="compositionally biased region" description="Basic and acidic residues" evidence="5">
    <location>
        <begin position="1"/>
        <end position="17"/>
    </location>
</feature>
<dbReference type="EMBL" id="CP073100">
    <property type="protein sequence ID" value="QUE50913.1"/>
    <property type="molecule type" value="Genomic_DNA"/>
</dbReference>
<evidence type="ECO:0000313" key="8">
    <source>
        <dbReference type="Proteomes" id="UP000676169"/>
    </source>
</evidence>
<dbReference type="GO" id="GO:0016020">
    <property type="term" value="C:membrane"/>
    <property type="evidence" value="ECO:0007669"/>
    <property type="project" value="UniProtKB-SubCell"/>
</dbReference>
<evidence type="ECO:0000256" key="4">
    <source>
        <dbReference type="ARBA" id="ARBA00023136"/>
    </source>
</evidence>
<keyword evidence="3 6" id="KW-1133">Transmembrane helix</keyword>
<proteinExistence type="predicted"/>
<evidence type="ECO:0000313" key="7">
    <source>
        <dbReference type="EMBL" id="QUE50913.1"/>
    </source>
</evidence>
<evidence type="ECO:0000256" key="6">
    <source>
        <dbReference type="SAM" id="Phobius"/>
    </source>
</evidence>
<dbReference type="PANTHER" id="PTHR30168:SF0">
    <property type="entry name" value="INNER MEMBRANE PROTEIN"/>
    <property type="match status" value="1"/>
</dbReference>
<evidence type="ECO:0000256" key="5">
    <source>
        <dbReference type="SAM" id="MobiDB-lite"/>
    </source>
</evidence>
<dbReference type="Pfam" id="PF04228">
    <property type="entry name" value="Zn_peptidase"/>
    <property type="match status" value="1"/>
</dbReference>
<evidence type="ECO:0000256" key="1">
    <source>
        <dbReference type="ARBA" id="ARBA00004167"/>
    </source>
</evidence>
<protein>
    <submittedName>
        <fullName evidence="7">Neutral zinc metallopeptidase</fullName>
    </submittedName>
</protein>
<gene>
    <name evidence="7" type="ORF">KBB96_18890</name>
</gene>
<dbReference type="RefSeq" id="WP_211631052.1">
    <property type="nucleotide sequence ID" value="NZ_CP073100.1"/>
</dbReference>
<keyword evidence="2 6" id="KW-0812">Transmembrane</keyword>
<keyword evidence="4 6" id="KW-0472">Membrane</keyword>
<evidence type="ECO:0000256" key="3">
    <source>
        <dbReference type="ARBA" id="ARBA00022989"/>
    </source>
</evidence>
<comment type="subcellular location">
    <subcellularLocation>
        <location evidence="1">Membrane</location>
        <topology evidence="1">Single-pass membrane protein</topology>
    </subcellularLocation>
</comment>
<organism evidence="7 8">
    <name type="scientific">Luteolibacter ambystomatis</name>
    <dbReference type="NCBI Taxonomy" id="2824561"/>
    <lineage>
        <taxon>Bacteria</taxon>
        <taxon>Pseudomonadati</taxon>
        <taxon>Verrucomicrobiota</taxon>
        <taxon>Verrucomicrobiia</taxon>
        <taxon>Verrucomicrobiales</taxon>
        <taxon>Verrucomicrobiaceae</taxon>
        <taxon>Luteolibacter</taxon>
    </lineage>
</organism>
<feature type="region of interest" description="Disordered" evidence="5">
    <location>
        <begin position="1"/>
        <end position="22"/>
    </location>
</feature>
<dbReference type="InterPro" id="IPR007343">
    <property type="entry name" value="Uncharacterised_pept_Zn_put"/>
</dbReference>
<dbReference type="SUPFAM" id="SSF55486">
    <property type="entry name" value="Metalloproteases ('zincins'), catalytic domain"/>
    <property type="match status" value="1"/>
</dbReference>
<name>A0A975G8H4_9BACT</name>
<dbReference type="AlphaFoldDB" id="A0A975G8H4"/>
<dbReference type="KEGG" id="lamb:KBB96_18890"/>
<feature type="transmembrane region" description="Helical" evidence="6">
    <location>
        <begin position="20"/>
        <end position="42"/>
    </location>
</feature>
<sequence>MKLDDLRESENVDDNRGRGGGRGGLALGGTGTIIVVVILLLMGKDPRALLNMADQGGPVASAPASPADEKMVSFVKKVLGSTEDVWTVEFQKLGRNYDKPRLEIFTQRTQSGCGLADAGMGPFYCPADQKVYIDLSFYRELKERFGAPGDFAQAYVIAHEVGHHIQHELGLSRPLDEARSRGASQSEQNALSVRLELQADFLAGLWARKQDDKNKFLEPGDIEEAMRCAQAIGDDTLQKQAQGRVVPDSFTHGSSAQRVKWFMKGYQTGDIRQGDTFSARDL</sequence>
<evidence type="ECO:0000256" key="2">
    <source>
        <dbReference type="ARBA" id="ARBA00022692"/>
    </source>
</evidence>
<dbReference type="Proteomes" id="UP000676169">
    <property type="component" value="Chromosome"/>
</dbReference>